<evidence type="ECO:0000256" key="1">
    <source>
        <dbReference type="ARBA" id="ARBA00022475"/>
    </source>
</evidence>
<dbReference type="RefSeq" id="WP_121839639.1">
    <property type="nucleotide sequence ID" value="NZ_ML014794.1"/>
</dbReference>
<proteinExistence type="predicted"/>
<dbReference type="EMBL" id="QZEI01000045">
    <property type="protein sequence ID" value="RLV59077.1"/>
    <property type="molecule type" value="Genomic_DNA"/>
</dbReference>
<name>A0A3L8PUH9_9GAMM</name>
<dbReference type="InterPro" id="IPR043461">
    <property type="entry name" value="LpxH-like"/>
</dbReference>
<reference evidence="8 9" key="1">
    <citation type="submission" date="2018-09" db="EMBL/GenBank/DDBJ databases">
        <title>Phylogeny of the Shewanellaceae, and recommendation for two new genera, Pseudoshewanella and Parashewanella.</title>
        <authorList>
            <person name="Wang G."/>
        </authorList>
    </citation>
    <scope>NUCLEOTIDE SEQUENCE [LARGE SCALE GENOMIC DNA]</scope>
    <source>
        <strain evidence="8 9">C51</strain>
    </source>
</reference>
<evidence type="ECO:0000256" key="4">
    <source>
        <dbReference type="ARBA" id="ARBA00023136"/>
    </source>
</evidence>
<keyword evidence="2" id="KW-0997">Cell inner membrane</keyword>
<feature type="region of interest" description="Disordered" evidence="6">
    <location>
        <begin position="283"/>
        <end position="305"/>
    </location>
</feature>
<protein>
    <submittedName>
        <fullName evidence="8">UDP-2,3-diacylglucosamine diphosphatase</fullName>
    </submittedName>
</protein>
<evidence type="ECO:0000256" key="5">
    <source>
        <dbReference type="ARBA" id="ARBA00023211"/>
    </source>
</evidence>
<feature type="domain" description="Calcineurin-like phosphoesterase" evidence="7">
    <location>
        <begin position="32"/>
        <end position="230"/>
    </location>
</feature>
<evidence type="ECO:0000313" key="9">
    <source>
        <dbReference type="Proteomes" id="UP000281474"/>
    </source>
</evidence>
<dbReference type="Gene3D" id="3.60.21.10">
    <property type="match status" value="1"/>
</dbReference>
<dbReference type="InterPro" id="IPR004843">
    <property type="entry name" value="Calcineurin-like_PHP"/>
</dbReference>
<dbReference type="GO" id="GO:0008758">
    <property type="term" value="F:UDP-2,3-diacylglucosamine hydrolase activity"/>
    <property type="evidence" value="ECO:0007669"/>
    <property type="project" value="TreeGrafter"/>
</dbReference>
<accession>A0A3L8PUH9</accession>
<keyword evidence="3" id="KW-0479">Metal-binding</keyword>
<keyword evidence="1" id="KW-1003">Cell membrane</keyword>
<evidence type="ECO:0000313" key="8">
    <source>
        <dbReference type="EMBL" id="RLV59077.1"/>
    </source>
</evidence>
<dbReference type="AlphaFoldDB" id="A0A3L8PUH9"/>
<dbReference type="SUPFAM" id="SSF56300">
    <property type="entry name" value="Metallo-dependent phosphatases"/>
    <property type="match status" value="1"/>
</dbReference>
<keyword evidence="4" id="KW-0472">Membrane</keyword>
<dbReference type="InterPro" id="IPR029052">
    <property type="entry name" value="Metallo-depent_PP-like"/>
</dbReference>
<dbReference type="GO" id="GO:0046872">
    <property type="term" value="F:metal ion binding"/>
    <property type="evidence" value="ECO:0007669"/>
    <property type="project" value="UniProtKB-KW"/>
</dbReference>
<dbReference type="GO" id="GO:0009245">
    <property type="term" value="P:lipid A biosynthetic process"/>
    <property type="evidence" value="ECO:0007669"/>
    <property type="project" value="TreeGrafter"/>
</dbReference>
<dbReference type="GO" id="GO:0016020">
    <property type="term" value="C:membrane"/>
    <property type="evidence" value="ECO:0007669"/>
    <property type="project" value="GOC"/>
</dbReference>
<dbReference type="Pfam" id="PF00149">
    <property type="entry name" value="Metallophos"/>
    <property type="match status" value="1"/>
</dbReference>
<evidence type="ECO:0000256" key="3">
    <source>
        <dbReference type="ARBA" id="ARBA00022723"/>
    </source>
</evidence>
<comment type="caution">
    <text evidence="8">The sequence shown here is derived from an EMBL/GenBank/DDBJ whole genome shotgun (WGS) entry which is preliminary data.</text>
</comment>
<organism evidence="8 9">
    <name type="scientific">Parashewanella curva</name>
    <dbReference type="NCBI Taxonomy" id="2338552"/>
    <lineage>
        <taxon>Bacteria</taxon>
        <taxon>Pseudomonadati</taxon>
        <taxon>Pseudomonadota</taxon>
        <taxon>Gammaproteobacteria</taxon>
        <taxon>Alteromonadales</taxon>
        <taxon>Shewanellaceae</taxon>
        <taxon>Parashewanella</taxon>
    </lineage>
</organism>
<dbReference type="PANTHER" id="PTHR34990:SF2">
    <property type="entry name" value="BLL8164 PROTEIN"/>
    <property type="match status" value="1"/>
</dbReference>
<evidence type="ECO:0000259" key="7">
    <source>
        <dbReference type="Pfam" id="PF00149"/>
    </source>
</evidence>
<dbReference type="Proteomes" id="UP000281474">
    <property type="component" value="Unassembled WGS sequence"/>
</dbReference>
<keyword evidence="5" id="KW-0464">Manganese</keyword>
<evidence type="ECO:0000256" key="6">
    <source>
        <dbReference type="SAM" id="MobiDB-lite"/>
    </source>
</evidence>
<gene>
    <name evidence="8" type="ORF">D5018_14095</name>
</gene>
<dbReference type="CDD" id="cd07398">
    <property type="entry name" value="MPP_YbbF-LpxH"/>
    <property type="match status" value="1"/>
</dbReference>
<evidence type="ECO:0000256" key="2">
    <source>
        <dbReference type="ARBA" id="ARBA00022519"/>
    </source>
</evidence>
<sequence>MASVNTPDGQPIHNTLHSVPPISTTPQRYHALWLSDIHLGCKDCKAEFLIQLLGNVICDKLFLVGDIIDFWALKNRLHWPDAHHKVLQKIIAIAQTQTQVVFIPGNHDELLKSYHYFNFCNIEIQPEYLHTTISGKKLLMLHGDQFDSQVCISRYYAKLGDHLYDFILFLNRSLHAIRKRFGHSYWSLAGYIKRRVSKAQQAIARYKFAAINHAKAQNVDAIFCGHIHQPELTEESNIIYGNQGDWIENCTLLVETEAGELQLLQWDEAYNNTRVLKSIESPVAQLTPEPTPNKKQPKTPITKVA</sequence>
<dbReference type="OrthoDB" id="9802481at2"/>
<dbReference type="PANTHER" id="PTHR34990">
    <property type="entry name" value="UDP-2,3-DIACYLGLUCOSAMINE HYDROLASE-RELATED"/>
    <property type="match status" value="1"/>
</dbReference>
<keyword evidence="9" id="KW-1185">Reference proteome</keyword>